<feature type="transmembrane region" description="Helical" evidence="1">
    <location>
        <begin position="22"/>
        <end position="50"/>
    </location>
</feature>
<evidence type="ECO:0000256" key="1">
    <source>
        <dbReference type="SAM" id="Phobius"/>
    </source>
</evidence>
<dbReference type="STRING" id="270498.CHK_0219"/>
<evidence type="ECO:0000313" key="2">
    <source>
        <dbReference type="EMBL" id="KKI52311.1"/>
    </source>
</evidence>
<name>A0A0M2NMT4_9FIRM</name>
<comment type="caution">
    <text evidence="2">The sequence shown here is derived from an EMBL/GenBank/DDBJ whole genome shotgun (WGS) entry which is preliminary data.</text>
</comment>
<proteinExistence type="predicted"/>
<protein>
    <submittedName>
        <fullName evidence="2">Uncharacterized protein</fullName>
    </submittedName>
</protein>
<dbReference type="AlphaFoldDB" id="A0A0M2NMT4"/>
<evidence type="ECO:0000313" key="3">
    <source>
        <dbReference type="Proteomes" id="UP000034076"/>
    </source>
</evidence>
<gene>
    <name evidence="2" type="ORF">CHK_0219</name>
</gene>
<dbReference type="RefSeq" id="WP_046442116.1">
    <property type="nucleotide sequence ID" value="NZ_LAYJ01000029.1"/>
</dbReference>
<keyword evidence="3" id="KW-1185">Reference proteome</keyword>
<reference evidence="2 3" key="1">
    <citation type="submission" date="2015-04" db="EMBL/GenBank/DDBJ databases">
        <title>Draft genome sequence of bacteremic isolate Catabacter hongkongensis type strain HKU16T.</title>
        <authorList>
            <person name="Lau S.K."/>
            <person name="Teng J.L."/>
            <person name="Huang Y."/>
            <person name="Curreem S.O."/>
            <person name="Tsui S.K."/>
            <person name="Woo P.C."/>
        </authorList>
    </citation>
    <scope>NUCLEOTIDE SEQUENCE [LARGE SCALE GENOMIC DNA]</scope>
    <source>
        <strain evidence="2 3">HKU16</strain>
    </source>
</reference>
<keyword evidence="1" id="KW-0472">Membrane</keyword>
<sequence length="105" mass="11868">MIVKGRLSYYCMPRAGKEERSVFAFVLVYQMVVQAAYIIASALCAVFYLLAVKQRGNRGGYKGKNRRNRGISKGCGDVLIELGLIFMYNQTYRQTGKGANINWKD</sequence>
<dbReference type="Proteomes" id="UP000034076">
    <property type="component" value="Unassembled WGS sequence"/>
</dbReference>
<dbReference type="EMBL" id="LAYJ01000029">
    <property type="protein sequence ID" value="KKI52311.1"/>
    <property type="molecule type" value="Genomic_DNA"/>
</dbReference>
<keyword evidence="1" id="KW-1133">Transmembrane helix</keyword>
<organism evidence="2 3">
    <name type="scientific">Christensenella hongkongensis</name>
    <dbReference type="NCBI Taxonomy" id="270498"/>
    <lineage>
        <taxon>Bacteria</taxon>
        <taxon>Bacillati</taxon>
        <taxon>Bacillota</taxon>
        <taxon>Clostridia</taxon>
        <taxon>Christensenellales</taxon>
        <taxon>Christensenellaceae</taxon>
        <taxon>Christensenella</taxon>
    </lineage>
</organism>
<keyword evidence="1" id="KW-0812">Transmembrane</keyword>
<accession>A0A0M2NMT4</accession>